<sequence>MTDEARTTPDDARTTPDAARAAPDGAPVLRADRVGRVFGRGATAVHALSDVSLAAHAGELLVVRGPSGSGKTTLLNILGGLDRPTSGGVHLADGRELSALPETEVLDVRRRRIGYVFQSFGLIPVLSAAENVEVPLRLQGVDPAERAERVDRALALVGLDGHAAQRPYELSGGQQQRVGIARALVAEPSILVADEPTGQLDSGTAATVMDLIRDVVHSRGVAAVVSTHDPLLVRRADRVLELHDGRVLTAG</sequence>
<dbReference type="FunFam" id="3.40.50.300:FF:000032">
    <property type="entry name" value="Export ABC transporter ATP-binding protein"/>
    <property type="match status" value="1"/>
</dbReference>
<name>A0A927G7Y4_9MICO</name>
<proteinExistence type="predicted"/>
<dbReference type="AlphaFoldDB" id="A0A927G7Y4"/>
<feature type="domain" description="ABC transporter" evidence="5">
    <location>
        <begin position="29"/>
        <end position="251"/>
    </location>
</feature>
<organism evidence="6 7">
    <name type="scientific">Cellulosimicrobium arenosum</name>
    <dbReference type="NCBI Taxonomy" id="2708133"/>
    <lineage>
        <taxon>Bacteria</taxon>
        <taxon>Bacillati</taxon>
        <taxon>Actinomycetota</taxon>
        <taxon>Actinomycetes</taxon>
        <taxon>Micrococcales</taxon>
        <taxon>Promicromonosporaceae</taxon>
        <taxon>Cellulosimicrobium</taxon>
    </lineage>
</organism>
<dbReference type="InterPro" id="IPR017871">
    <property type="entry name" value="ABC_transporter-like_CS"/>
</dbReference>
<dbReference type="Proteomes" id="UP000610846">
    <property type="component" value="Unassembled WGS sequence"/>
</dbReference>
<dbReference type="Gene3D" id="3.40.50.300">
    <property type="entry name" value="P-loop containing nucleotide triphosphate hydrolases"/>
    <property type="match status" value="1"/>
</dbReference>
<dbReference type="RefSeq" id="WP_191827705.1">
    <property type="nucleotide sequence ID" value="NZ_JACYHB010000002.1"/>
</dbReference>
<reference evidence="6" key="1">
    <citation type="journal article" date="2018" name="Curr. Microbiol.">
        <title>Cellulosimicrobium arenosum sp. nov., Isolated from Marine Sediment Sand.</title>
        <authorList>
            <person name="Oh M."/>
            <person name="Kim J.H."/>
            <person name="Yoon J.H."/>
            <person name="Schumann P."/>
            <person name="Kim W."/>
        </authorList>
    </citation>
    <scope>NUCLEOTIDE SEQUENCE</scope>
    <source>
        <strain evidence="6">KCTC 49039</strain>
    </source>
</reference>
<keyword evidence="3 6" id="KW-0067">ATP-binding</keyword>
<feature type="compositionally biased region" description="Low complexity" evidence="4">
    <location>
        <begin position="15"/>
        <end position="25"/>
    </location>
</feature>
<dbReference type="PROSITE" id="PS00211">
    <property type="entry name" value="ABC_TRANSPORTER_1"/>
    <property type="match status" value="1"/>
</dbReference>
<gene>
    <name evidence="6" type="ORF">IF651_03545</name>
</gene>
<evidence type="ECO:0000259" key="5">
    <source>
        <dbReference type="PROSITE" id="PS50893"/>
    </source>
</evidence>
<dbReference type="InterPro" id="IPR027417">
    <property type="entry name" value="P-loop_NTPase"/>
</dbReference>
<dbReference type="SUPFAM" id="SSF52540">
    <property type="entry name" value="P-loop containing nucleoside triphosphate hydrolases"/>
    <property type="match status" value="1"/>
</dbReference>
<dbReference type="GO" id="GO:0005886">
    <property type="term" value="C:plasma membrane"/>
    <property type="evidence" value="ECO:0007669"/>
    <property type="project" value="TreeGrafter"/>
</dbReference>
<evidence type="ECO:0000256" key="1">
    <source>
        <dbReference type="ARBA" id="ARBA00022448"/>
    </source>
</evidence>
<evidence type="ECO:0000256" key="4">
    <source>
        <dbReference type="SAM" id="MobiDB-lite"/>
    </source>
</evidence>
<dbReference type="CDD" id="cd03255">
    <property type="entry name" value="ABC_MJ0796_LolCDE_FtsE"/>
    <property type="match status" value="1"/>
</dbReference>
<keyword evidence="7" id="KW-1185">Reference proteome</keyword>
<evidence type="ECO:0000313" key="6">
    <source>
        <dbReference type="EMBL" id="MBD8078132.1"/>
    </source>
</evidence>
<accession>A0A927G7Y4</accession>
<dbReference type="InterPro" id="IPR015854">
    <property type="entry name" value="ABC_transpr_LolD-like"/>
</dbReference>
<dbReference type="InterPro" id="IPR017911">
    <property type="entry name" value="MacB-like_ATP-bd"/>
</dbReference>
<feature type="compositionally biased region" description="Basic and acidic residues" evidence="4">
    <location>
        <begin position="1"/>
        <end position="14"/>
    </location>
</feature>
<dbReference type="InterPro" id="IPR003439">
    <property type="entry name" value="ABC_transporter-like_ATP-bd"/>
</dbReference>
<comment type="caution">
    <text evidence="6">The sequence shown here is derived from an EMBL/GenBank/DDBJ whole genome shotgun (WGS) entry which is preliminary data.</text>
</comment>
<keyword evidence="2" id="KW-0547">Nucleotide-binding</keyword>
<dbReference type="Pfam" id="PF00005">
    <property type="entry name" value="ABC_tran"/>
    <property type="match status" value="1"/>
</dbReference>
<dbReference type="EMBL" id="JACYHB010000002">
    <property type="protein sequence ID" value="MBD8078132.1"/>
    <property type="molecule type" value="Genomic_DNA"/>
</dbReference>
<evidence type="ECO:0000313" key="7">
    <source>
        <dbReference type="Proteomes" id="UP000610846"/>
    </source>
</evidence>
<reference evidence="6" key="2">
    <citation type="submission" date="2020-09" db="EMBL/GenBank/DDBJ databases">
        <authorList>
            <person name="Yu Y."/>
        </authorList>
    </citation>
    <scope>NUCLEOTIDE SEQUENCE</scope>
    <source>
        <strain evidence="6">KCTC 49039</strain>
    </source>
</reference>
<dbReference type="GO" id="GO:0098796">
    <property type="term" value="C:membrane protein complex"/>
    <property type="evidence" value="ECO:0007669"/>
    <property type="project" value="UniProtKB-ARBA"/>
</dbReference>
<dbReference type="InterPro" id="IPR003593">
    <property type="entry name" value="AAA+_ATPase"/>
</dbReference>
<protein>
    <submittedName>
        <fullName evidence="6">ABC transporter ATP-binding protein</fullName>
    </submittedName>
</protein>
<keyword evidence="1" id="KW-0813">Transport</keyword>
<dbReference type="PANTHER" id="PTHR24220:SF685">
    <property type="entry name" value="ABC TRANSPORTER RELATED"/>
    <property type="match status" value="1"/>
</dbReference>
<dbReference type="SMART" id="SM00382">
    <property type="entry name" value="AAA"/>
    <property type="match status" value="1"/>
</dbReference>
<dbReference type="GO" id="GO:0005524">
    <property type="term" value="F:ATP binding"/>
    <property type="evidence" value="ECO:0007669"/>
    <property type="project" value="UniProtKB-KW"/>
</dbReference>
<feature type="region of interest" description="Disordered" evidence="4">
    <location>
        <begin position="1"/>
        <end position="25"/>
    </location>
</feature>
<dbReference type="PROSITE" id="PS50893">
    <property type="entry name" value="ABC_TRANSPORTER_2"/>
    <property type="match status" value="1"/>
</dbReference>
<dbReference type="PANTHER" id="PTHR24220">
    <property type="entry name" value="IMPORT ATP-BINDING PROTEIN"/>
    <property type="match status" value="1"/>
</dbReference>
<evidence type="ECO:0000256" key="2">
    <source>
        <dbReference type="ARBA" id="ARBA00022741"/>
    </source>
</evidence>
<dbReference type="GO" id="GO:0022857">
    <property type="term" value="F:transmembrane transporter activity"/>
    <property type="evidence" value="ECO:0007669"/>
    <property type="project" value="UniProtKB-ARBA"/>
</dbReference>
<dbReference type="GO" id="GO:0016887">
    <property type="term" value="F:ATP hydrolysis activity"/>
    <property type="evidence" value="ECO:0007669"/>
    <property type="project" value="InterPro"/>
</dbReference>
<evidence type="ECO:0000256" key="3">
    <source>
        <dbReference type="ARBA" id="ARBA00022840"/>
    </source>
</evidence>